<organism evidence="1 2">
    <name type="scientific">Zizania palustris</name>
    <name type="common">Northern wild rice</name>
    <dbReference type="NCBI Taxonomy" id="103762"/>
    <lineage>
        <taxon>Eukaryota</taxon>
        <taxon>Viridiplantae</taxon>
        <taxon>Streptophyta</taxon>
        <taxon>Embryophyta</taxon>
        <taxon>Tracheophyta</taxon>
        <taxon>Spermatophyta</taxon>
        <taxon>Magnoliopsida</taxon>
        <taxon>Liliopsida</taxon>
        <taxon>Poales</taxon>
        <taxon>Poaceae</taxon>
        <taxon>BOP clade</taxon>
        <taxon>Oryzoideae</taxon>
        <taxon>Oryzeae</taxon>
        <taxon>Zizaniinae</taxon>
        <taxon>Zizania</taxon>
    </lineage>
</organism>
<dbReference type="PANTHER" id="PTHR31267:SF2">
    <property type="entry name" value="EXPRESSED PROTEIN"/>
    <property type="match status" value="1"/>
</dbReference>
<sequence length="128" mass="14360">MPRSVRDVLREVLQAHDLAICGLELDQRIDDILQRLHANCLALGSGEIMALAYLILNKGSSMLDVQLECQDLERISIVNRLGRFHVRNHHAAQVEASSTDLGLRRIYPDRHVMPFAVPGNLPEAWPSS</sequence>
<dbReference type="Proteomes" id="UP000729402">
    <property type="component" value="Unassembled WGS sequence"/>
</dbReference>
<dbReference type="PANTHER" id="PTHR31267">
    <property type="entry name" value="DENTIN SIALOPHOSPHOPROTEIN-LIKE PROTEIN"/>
    <property type="match status" value="1"/>
</dbReference>
<dbReference type="EMBL" id="JAAALK010000082">
    <property type="protein sequence ID" value="KAG8088380.1"/>
    <property type="molecule type" value="Genomic_DNA"/>
</dbReference>
<evidence type="ECO:0000313" key="1">
    <source>
        <dbReference type="EMBL" id="KAG8088380.1"/>
    </source>
</evidence>
<name>A0A8J5WCP7_ZIZPA</name>
<proteinExistence type="predicted"/>
<accession>A0A8J5WCP7</accession>
<protein>
    <submittedName>
        <fullName evidence="1">Uncharacterized protein</fullName>
    </submittedName>
</protein>
<dbReference type="OrthoDB" id="776768at2759"/>
<dbReference type="AlphaFoldDB" id="A0A8J5WCP7"/>
<reference evidence="1" key="2">
    <citation type="submission" date="2021-02" db="EMBL/GenBank/DDBJ databases">
        <authorList>
            <person name="Kimball J.A."/>
            <person name="Haas M.W."/>
            <person name="Macchietto M."/>
            <person name="Kono T."/>
            <person name="Duquette J."/>
            <person name="Shao M."/>
        </authorList>
    </citation>
    <scope>NUCLEOTIDE SEQUENCE</scope>
    <source>
        <tissue evidence="1">Fresh leaf tissue</tissue>
    </source>
</reference>
<reference evidence="1" key="1">
    <citation type="journal article" date="2021" name="bioRxiv">
        <title>Whole Genome Assembly and Annotation of Northern Wild Rice, Zizania palustris L., Supports a Whole Genome Duplication in the Zizania Genus.</title>
        <authorList>
            <person name="Haas M."/>
            <person name="Kono T."/>
            <person name="Macchietto M."/>
            <person name="Millas R."/>
            <person name="McGilp L."/>
            <person name="Shao M."/>
            <person name="Duquette J."/>
            <person name="Hirsch C.N."/>
            <person name="Kimball J."/>
        </authorList>
    </citation>
    <scope>NUCLEOTIDE SEQUENCE</scope>
    <source>
        <tissue evidence="1">Fresh leaf tissue</tissue>
    </source>
</reference>
<comment type="caution">
    <text evidence="1">The sequence shown here is derived from an EMBL/GenBank/DDBJ whole genome shotgun (WGS) entry which is preliminary data.</text>
</comment>
<keyword evidence="2" id="KW-1185">Reference proteome</keyword>
<gene>
    <name evidence="1" type="ORF">GUJ93_ZPchr0010g9260</name>
</gene>
<evidence type="ECO:0000313" key="2">
    <source>
        <dbReference type="Proteomes" id="UP000729402"/>
    </source>
</evidence>